<sequence length="173" mass="20038">MFFRSLSPDHEDGKYRRHLTRQERAALQRGEVVEKTHKSYPAILGTYYDEGPLRVLPTPDGKYSFNPYGKWKRLTRTGQLMADFNPSKSSQESYWHEYHPNGQRYYSIYTVPLVLAGDTVEETRIVVFSVENPTDTAYVQHSFSKNNREVAKGFKSFDIKGKKPVPAGWKPSR</sequence>
<gene>
    <name evidence="1" type="ORF">LGH70_20400</name>
</gene>
<evidence type="ECO:0000313" key="1">
    <source>
        <dbReference type="EMBL" id="MCB2379967.1"/>
    </source>
</evidence>
<dbReference type="RefSeq" id="WP_226189555.1">
    <property type="nucleotide sequence ID" value="NZ_JAJADQ010000013.1"/>
</dbReference>
<proteinExistence type="predicted"/>
<accession>A0ABS8AHX0</accession>
<reference evidence="1" key="1">
    <citation type="submission" date="2021-10" db="EMBL/GenBank/DDBJ databases">
        <authorList>
            <person name="Dean J.D."/>
            <person name="Kim M.K."/>
            <person name="Newey C.N."/>
            <person name="Stoker T.S."/>
            <person name="Thompson D.W."/>
            <person name="Grose J.H."/>
        </authorList>
    </citation>
    <scope>NUCLEOTIDE SEQUENCE</scope>
    <source>
        <strain evidence="1">BT635</strain>
    </source>
</reference>
<keyword evidence="2" id="KW-1185">Reference proteome</keyword>
<organism evidence="1 2">
    <name type="scientific">Hymenobacter nitidus</name>
    <dbReference type="NCBI Taxonomy" id="2880929"/>
    <lineage>
        <taxon>Bacteria</taxon>
        <taxon>Pseudomonadati</taxon>
        <taxon>Bacteroidota</taxon>
        <taxon>Cytophagia</taxon>
        <taxon>Cytophagales</taxon>
        <taxon>Hymenobacteraceae</taxon>
        <taxon>Hymenobacter</taxon>
    </lineage>
</organism>
<name>A0ABS8AHX0_9BACT</name>
<dbReference type="Proteomes" id="UP001165297">
    <property type="component" value="Unassembled WGS sequence"/>
</dbReference>
<comment type="caution">
    <text evidence="1">The sequence shown here is derived from an EMBL/GenBank/DDBJ whole genome shotgun (WGS) entry which is preliminary data.</text>
</comment>
<evidence type="ECO:0000313" key="2">
    <source>
        <dbReference type="Proteomes" id="UP001165297"/>
    </source>
</evidence>
<dbReference type="EMBL" id="JAJADQ010000013">
    <property type="protein sequence ID" value="MCB2379967.1"/>
    <property type="molecule type" value="Genomic_DNA"/>
</dbReference>
<protein>
    <submittedName>
        <fullName evidence="1">Uncharacterized protein</fullName>
    </submittedName>
</protein>